<reference evidence="3" key="1">
    <citation type="submission" date="2016-11" db="UniProtKB">
        <authorList>
            <consortium name="WormBaseParasite"/>
        </authorList>
    </citation>
    <scope>IDENTIFICATION</scope>
</reference>
<feature type="compositionally biased region" description="Polar residues" evidence="1">
    <location>
        <begin position="157"/>
        <end position="182"/>
    </location>
</feature>
<proteinExistence type="predicted"/>
<protein>
    <submittedName>
        <fullName evidence="3">Protein kinase domain-containing protein</fullName>
    </submittedName>
</protein>
<feature type="compositionally biased region" description="Low complexity" evidence="1">
    <location>
        <begin position="234"/>
        <end position="245"/>
    </location>
</feature>
<feature type="compositionally biased region" description="Basic and acidic residues" evidence="1">
    <location>
        <begin position="487"/>
        <end position="496"/>
    </location>
</feature>
<feature type="region of interest" description="Disordered" evidence="1">
    <location>
        <begin position="145"/>
        <end position="277"/>
    </location>
</feature>
<evidence type="ECO:0000313" key="3">
    <source>
        <dbReference type="WBParaSite" id="maker-unitig_40535-snap-gene-0.3-mRNA-1"/>
    </source>
</evidence>
<organism evidence="2 3">
    <name type="scientific">Macrostomum lignano</name>
    <dbReference type="NCBI Taxonomy" id="282301"/>
    <lineage>
        <taxon>Eukaryota</taxon>
        <taxon>Metazoa</taxon>
        <taxon>Spiralia</taxon>
        <taxon>Lophotrochozoa</taxon>
        <taxon>Platyhelminthes</taxon>
        <taxon>Rhabditophora</taxon>
        <taxon>Macrostomorpha</taxon>
        <taxon>Macrostomida</taxon>
        <taxon>Macrostomidae</taxon>
        <taxon>Macrostomum</taxon>
    </lineage>
</organism>
<name>A0A1I8FN21_9PLAT</name>
<sequence length="572" mass="63410">SEEVRKSWKRFLTAVLRDITTKKTLRSEIAELLDLTRRFRCLQTARQQRHAWCCLLRRRASPRCPTVRARCGAEWWIGADFGCASFRLRQQRRSRRRWLPLPKLKSRTDVPSACRRFLSRLQSRSVSAAATAAAWIYFKRRRPLRQTFKSPPPPQPIAQTSKAPPQPVPQTSKTPQSLQPSHKLQRHRHLCSRSHRLQRRRHHRSRPHKLQRHRHSAACATDFKGGRHRPSRSHTGFKGAATTTAGHHKLQKRGAQPVPPTSKAPPPPQPVPQTSKAPHQQWMPAICQALRCCCCYNRLLETPSRLQMQQQQHPPGAPPPPPTVPPAQARLFSRCRGPAHASPVASPSKPLVAVKKAQLRVRPSLPAAAKAAVRRPHRQLQQGVSLRKSSQKQQQQESTADEFDASQLPPPPPALLLRPVAADTSPQPPPAPPSPPPPKEVVEQAAALDDFADPSAPSSTARRTGASDAGAPEPGGAGAHGAAEAARLARDRQSFPACRDWKRSLLEQRQARQREELQPEAERPDGGGGGRAPGRHARLKRSILAEEEGPGLTPACLLDMAVDQDLPQQCAC</sequence>
<accession>A0A1I8FN21</accession>
<feature type="region of interest" description="Disordered" evidence="1">
    <location>
        <begin position="509"/>
        <end position="546"/>
    </location>
</feature>
<feature type="compositionally biased region" description="Pro residues" evidence="1">
    <location>
        <begin position="426"/>
        <end position="439"/>
    </location>
</feature>
<feature type="region of interest" description="Disordered" evidence="1">
    <location>
        <begin position="366"/>
        <end position="496"/>
    </location>
</feature>
<evidence type="ECO:0000313" key="2">
    <source>
        <dbReference type="Proteomes" id="UP000095280"/>
    </source>
</evidence>
<dbReference type="WBParaSite" id="maker-unitig_40535-snap-gene-0.3-mRNA-1">
    <property type="protein sequence ID" value="maker-unitig_40535-snap-gene-0.3-mRNA-1"/>
    <property type="gene ID" value="maker-unitig_40535-snap-gene-0.3"/>
</dbReference>
<feature type="compositionally biased region" description="Pro residues" evidence="1">
    <location>
        <begin position="315"/>
        <end position="325"/>
    </location>
</feature>
<feature type="compositionally biased region" description="Basic residues" evidence="1">
    <location>
        <begin position="183"/>
        <end position="216"/>
    </location>
</feature>
<dbReference type="Proteomes" id="UP000095280">
    <property type="component" value="Unplaced"/>
</dbReference>
<feature type="compositionally biased region" description="Pro residues" evidence="1">
    <location>
        <begin position="257"/>
        <end position="271"/>
    </location>
</feature>
<dbReference type="AlphaFoldDB" id="A0A1I8FN21"/>
<feature type="region of interest" description="Disordered" evidence="1">
    <location>
        <begin position="306"/>
        <end position="328"/>
    </location>
</feature>
<feature type="compositionally biased region" description="Basic and acidic residues" evidence="1">
    <location>
        <begin position="509"/>
        <end position="525"/>
    </location>
</feature>
<keyword evidence="2" id="KW-1185">Reference proteome</keyword>
<evidence type="ECO:0000256" key="1">
    <source>
        <dbReference type="SAM" id="MobiDB-lite"/>
    </source>
</evidence>